<accession>A0A9D4E1T7</accession>
<sequence length="280" mass="31955">MCPALWWQWFLTNIVQDIGKNLLTKFHEDRTINVASRVLTTKNAPSPGSHALQPIGTICELIKDIIKTNLLTKFHEDPKINVASSRILTRPCFSSNWNNCLTNPTINVASRVLTRTNVLTKFSEDWTINVSLRVLTRKTTPPPRGHVFQRTRTIFECVYFHVYEWGKTGRAHHCASRTACTIFDLIQDIINTNLLAKFHEDRTINVASRDKCPAPVAHVFQPTRTIFELAQYIIETNLLTKFHDNRTINVASIVLTRKNALPLGGHTNLLAKFNEDRTIN</sequence>
<protein>
    <submittedName>
        <fullName evidence="1">Uncharacterized protein</fullName>
    </submittedName>
</protein>
<dbReference type="AlphaFoldDB" id="A0A9D4E1T7"/>
<evidence type="ECO:0000313" key="2">
    <source>
        <dbReference type="Proteomes" id="UP000828390"/>
    </source>
</evidence>
<organism evidence="1 2">
    <name type="scientific">Dreissena polymorpha</name>
    <name type="common">Zebra mussel</name>
    <name type="synonym">Mytilus polymorpha</name>
    <dbReference type="NCBI Taxonomy" id="45954"/>
    <lineage>
        <taxon>Eukaryota</taxon>
        <taxon>Metazoa</taxon>
        <taxon>Spiralia</taxon>
        <taxon>Lophotrochozoa</taxon>
        <taxon>Mollusca</taxon>
        <taxon>Bivalvia</taxon>
        <taxon>Autobranchia</taxon>
        <taxon>Heteroconchia</taxon>
        <taxon>Euheterodonta</taxon>
        <taxon>Imparidentia</taxon>
        <taxon>Neoheterodontei</taxon>
        <taxon>Myida</taxon>
        <taxon>Dreissenoidea</taxon>
        <taxon>Dreissenidae</taxon>
        <taxon>Dreissena</taxon>
    </lineage>
</organism>
<reference evidence="1" key="1">
    <citation type="journal article" date="2019" name="bioRxiv">
        <title>The Genome of the Zebra Mussel, Dreissena polymorpha: A Resource for Invasive Species Research.</title>
        <authorList>
            <person name="McCartney M.A."/>
            <person name="Auch B."/>
            <person name="Kono T."/>
            <person name="Mallez S."/>
            <person name="Zhang Y."/>
            <person name="Obille A."/>
            <person name="Becker A."/>
            <person name="Abrahante J.E."/>
            <person name="Garbe J."/>
            <person name="Badalamenti J.P."/>
            <person name="Herman A."/>
            <person name="Mangelson H."/>
            <person name="Liachko I."/>
            <person name="Sullivan S."/>
            <person name="Sone E.D."/>
            <person name="Koren S."/>
            <person name="Silverstein K.A.T."/>
            <person name="Beckman K.B."/>
            <person name="Gohl D.M."/>
        </authorList>
    </citation>
    <scope>NUCLEOTIDE SEQUENCE</scope>
    <source>
        <strain evidence="1">Duluth1</strain>
        <tissue evidence="1">Whole animal</tissue>
    </source>
</reference>
<evidence type="ECO:0000313" key="1">
    <source>
        <dbReference type="EMBL" id="KAH3770222.1"/>
    </source>
</evidence>
<gene>
    <name evidence="1" type="ORF">DPMN_171506</name>
</gene>
<proteinExistence type="predicted"/>
<name>A0A9D4E1T7_DREPO</name>
<reference evidence="1" key="2">
    <citation type="submission" date="2020-11" db="EMBL/GenBank/DDBJ databases">
        <authorList>
            <person name="McCartney M.A."/>
            <person name="Auch B."/>
            <person name="Kono T."/>
            <person name="Mallez S."/>
            <person name="Becker A."/>
            <person name="Gohl D.M."/>
            <person name="Silverstein K.A.T."/>
            <person name="Koren S."/>
            <person name="Bechman K.B."/>
            <person name="Herman A."/>
            <person name="Abrahante J.E."/>
            <person name="Garbe J."/>
        </authorList>
    </citation>
    <scope>NUCLEOTIDE SEQUENCE</scope>
    <source>
        <strain evidence="1">Duluth1</strain>
        <tissue evidence="1">Whole animal</tissue>
    </source>
</reference>
<keyword evidence="2" id="KW-1185">Reference proteome</keyword>
<comment type="caution">
    <text evidence="1">The sequence shown here is derived from an EMBL/GenBank/DDBJ whole genome shotgun (WGS) entry which is preliminary data.</text>
</comment>
<dbReference type="Proteomes" id="UP000828390">
    <property type="component" value="Unassembled WGS sequence"/>
</dbReference>
<dbReference type="EMBL" id="JAIWYP010000009">
    <property type="protein sequence ID" value="KAH3770222.1"/>
    <property type="molecule type" value="Genomic_DNA"/>
</dbReference>